<feature type="region of interest" description="Disordered" evidence="1">
    <location>
        <begin position="151"/>
        <end position="178"/>
    </location>
</feature>
<reference evidence="2 3" key="1">
    <citation type="submission" date="2017-04" db="EMBL/GenBank/DDBJ databases">
        <title>Draft genome sequence of Marssonina coronaria NL1: causal agent of apple blotch.</title>
        <authorList>
            <person name="Cheng Q."/>
        </authorList>
    </citation>
    <scope>NUCLEOTIDE SEQUENCE [LARGE SCALE GENOMIC DNA]</scope>
    <source>
        <strain evidence="2 3">NL1</strain>
    </source>
</reference>
<name>A0A218Z6K7_9HELO</name>
<protein>
    <submittedName>
        <fullName evidence="2">Subtilisin-like protein</fullName>
    </submittedName>
</protein>
<sequence length="293" mass="31645">MTSTAKSITLKVVDSQTLIEGPARSEPDESKLYFISSASESQDWLTGGLTSSFSSWRPTLDTLAIKPPLYDAIQSDSAVSPSELNVDDPDQIRSTPSELAIENLSSQAKTHVVSHEPAALVRVVPYNYPDAGPVGAVRSLQSPCADSAEVKFSETTVTHPAGPSTDITESIEPPQDADPISRPVFPGIIDVKNHGAFRIPCLGQPASPSPLLEAEPLMTGPGSQDAMERRAGVRERPAVGNVAEDYERWSSPLIRTDALADTTTLARRDRLRIRWGARLFWLGCAVAERSARE</sequence>
<dbReference type="STRING" id="503106.A0A218Z6K7"/>
<evidence type="ECO:0000313" key="3">
    <source>
        <dbReference type="Proteomes" id="UP000242519"/>
    </source>
</evidence>
<dbReference type="OrthoDB" id="10256524at2759"/>
<dbReference type="EMBL" id="MZNU01000176">
    <property type="protein sequence ID" value="OWP03334.1"/>
    <property type="molecule type" value="Genomic_DNA"/>
</dbReference>
<organism evidence="2 3">
    <name type="scientific">Diplocarpon coronariae</name>
    <dbReference type="NCBI Taxonomy" id="2795749"/>
    <lineage>
        <taxon>Eukaryota</taxon>
        <taxon>Fungi</taxon>
        <taxon>Dikarya</taxon>
        <taxon>Ascomycota</taxon>
        <taxon>Pezizomycotina</taxon>
        <taxon>Leotiomycetes</taxon>
        <taxon>Helotiales</taxon>
        <taxon>Drepanopezizaceae</taxon>
        <taxon>Diplocarpon</taxon>
    </lineage>
</organism>
<dbReference type="Proteomes" id="UP000242519">
    <property type="component" value="Unassembled WGS sequence"/>
</dbReference>
<evidence type="ECO:0000256" key="1">
    <source>
        <dbReference type="SAM" id="MobiDB-lite"/>
    </source>
</evidence>
<accession>A0A218Z6K7</accession>
<evidence type="ECO:0000313" key="2">
    <source>
        <dbReference type="EMBL" id="OWP03334.1"/>
    </source>
</evidence>
<dbReference type="InParanoid" id="A0A218Z6K7"/>
<keyword evidence="3" id="KW-1185">Reference proteome</keyword>
<comment type="caution">
    <text evidence="2">The sequence shown here is derived from an EMBL/GenBank/DDBJ whole genome shotgun (WGS) entry which is preliminary data.</text>
</comment>
<proteinExistence type="predicted"/>
<dbReference type="AlphaFoldDB" id="A0A218Z6K7"/>
<gene>
    <name evidence="2" type="ORF">B2J93_7352</name>
</gene>